<dbReference type="PANTHER" id="PTHR47326">
    <property type="entry name" value="TRANSPOSABLE ELEMENT TC3 TRANSPOSASE-LIKE PROTEIN"/>
    <property type="match status" value="1"/>
</dbReference>
<evidence type="ECO:0000259" key="1">
    <source>
        <dbReference type="Pfam" id="PF16087"/>
    </source>
</evidence>
<reference evidence="2 3" key="1">
    <citation type="journal article" date="2014" name="Curr. Biol.">
        <title>The genome of the clonal raider ant Cerapachys biroi.</title>
        <authorList>
            <person name="Oxley P.R."/>
            <person name="Ji L."/>
            <person name="Fetter-Pruneda I."/>
            <person name="McKenzie S.K."/>
            <person name="Li C."/>
            <person name="Hu H."/>
            <person name="Zhang G."/>
            <person name="Kronauer D.J."/>
        </authorList>
    </citation>
    <scope>NUCLEOTIDE SEQUENCE [LARGE SCALE GENOMIC DNA]</scope>
</reference>
<dbReference type="OrthoDB" id="7545861at2759"/>
<evidence type="ECO:0000313" key="2">
    <source>
        <dbReference type="EMBL" id="EZA55145.1"/>
    </source>
</evidence>
<dbReference type="AlphaFoldDB" id="A0A026WGJ6"/>
<keyword evidence="3" id="KW-1185">Reference proteome</keyword>
<protein>
    <recommendedName>
        <fullName evidence="1">DUF4817 domain-containing protein</fullName>
    </recommendedName>
</protein>
<evidence type="ECO:0000313" key="3">
    <source>
        <dbReference type="Proteomes" id="UP000053097"/>
    </source>
</evidence>
<dbReference type="InterPro" id="IPR032135">
    <property type="entry name" value="DUF4817"/>
</dbReference>
<dbReference type="EMBL" id="KK107220">
    <property type="protein sequence ID" value="EZA55145.1"/>
    <property type="molecule type" value="Genomic_DNA"/>
</dbReference>
<gene>
    <name evidence="2" type="ORF">X777_05284</name>
</gene>
<name>A0A026WGJ6_OOCBI</name>
<dbReference type="Proteomes" id="UP000053097">
    <property type="component" value="Unassembled WGS sequence"/>
</dbReference>
<proteinExistence type="predicted"/>
<organism evidence="2 3">
    <name type="scientific">Ooceraea biroi</name>
    <name type="common">Clonal raider ant</name>
    <name type="synonym">Cerapachys biroi</name>
    <dbReference type="NCBI Taxonomy" id="2015173"/>
    <lineage>
        <taxon>Eukaryota</taxon>
        <taxon>Metazoa</taxon>
        <taxon>Ecdysozoa</taxon>
        <taxon>Arthropoda</taxon>
        <taxon>Hexapoda</taxon>
        <taxon>Insecta</taxon>
        <taxon>Pterygota</taxon>
        <taxon>Neoptera</taxon>
        <taxon>Endopterygota</taxon>
        <taxon>Hymenoptera</taxon>
        <taxon>Apocrita</taxon>
        <taxon>Aculeata</taxon>
        <taxon>Formicoidea</taxon>
        <taxon>Formicidae</taxon>
        <taxon>Dorylinae</taxon>
        <taxon>Ooceraea</taxon>
    </lineage>
</organism>
<dbReference type="Pfam" id="PF16087">
    <property type="entry name" value="DUF4817"/>
    <property type="match status" value="1"/>
</dbReference>
<feature type="domain" description="DUF4817" evidence="1">
    <location>
        <begin position="11"/>
        <end position="48"/>
    </location>
</feature>
<dbReference type="PANTHER" id="PTHR47326:SF1">
    <property type="entry name" value="HTH PSQ-TYPE DOMAIN-CONTAINING PROTEIN"/>
    <property type="match status" value="1"/>
</dbReference>
<sequence length="150" mass="17604">MADCTPLEIVDILLVLGESFGSYREAARLYQNRYPNRRHPNASVIRTLKIRAQQGQLIRRRAKRDYDVDDVRVLAVLATVNINPHISTRISQRTVVLKNKSYHPYHITLTQFLTPNDIRRPVLFCQWAERMIVHDANFFKYVLFSDESTF</sequence>
<accession>A0A026WGJ6</accession>